<dbReference type="GO" id="GO:0032182">
    <property type="term" value="F:ubiquitin-like protein binding"/>
    <property type="evidence" value="ECO:0007669"/>
    <property type="project" value="TreeGrafter"/>
</dbReference>
<dbReference type="GO" id="GO:0031624">
    <property type="term" value="F:ubiquitin conjugating enzyme binding"/>
    <property type="evidence" value="ECO:0007669"/>
    <property type="project" value="TreeGrafter"/>
</dbReference>
<evidence type="ECO:0000259" key="2">
    <source>
        <dbReference type="PROSITE" id="PS51229"/>
    </source>
</evidence>
<dbReference type="PANTHER" id="PTHR12281">
    <property type="entry name" value="RP42 RELATED"/>
    <property type="match status" value="1"/>
</dbReference>
<dbReference type="PANTHER" id="PTHR12281:SF31">
    <property type="entry name" value="DCN1-LIKE PROTEIN 3"/>
    <property type="match status" value="1"/>
</dbReference>
<dbReference type="EMBL" id="ML210151">
    <property type="protein sequence ID" value="TFK29172.1"/>
    <property type="molecule type" value="Genomic_DNA"/>
</dbReference>
<evidence type="ECO:0000313" key="3">
    <source>
        <dbReference type="EMBL" id="TFK29172.1"/>
    </source>
</evidence>
<evidence type="ECO:0000313" key="4">
    <source>
        <dbReference type="Proteomes" id="UP000307440"/>
    </source>
</evidence>
<dbReference type="InterPro" id="IPR014764">
    <property type="entry name" value="DCN-prot"/>
</dbReference>
<dbReference type="AlphaFoldDB" id="A0A5C3L945"/>
<feature type="domain" description="DCUN1" evidence="2">
    <location>
        <begin position="1"/>
        <end position="139"/>
    </location>
</feature>
<dbReference type="PROSITE" id="PS51229">
    <property type="entry name" value="DCUN1"/>
    <property type="match status" value="1"/>
</dbReference>
<dbReference type="STRING" id="230819.A0A5C3L945"/>
<reference evidence="3 4" key="1">
    <citation type="journal article" date="2019" name="Nat. Ecol. Evol.">
        <title>Megaphylogeny resolves global patterns of mushroom evolution.</title>
        <authorList>
            <person name="Varga T."/>
            <person name="Krizsan K."/>
            <person name="Foldi C."/>
            <person name="Dima B."/>
            <person name="Sanchez-Garcia M."/>
            <person name="Sanchez-Ramirez S."/>
            <person name="Szollosi G.J."/>
            <person name="Szarkandi J.G."/>
            <person name="Papp V."/>
            <person name="Albert L."/>
            <person name="Andreopoulos W."/>
            <person name="Angelini C."/>
            <person name="Antonin V."/>
            <person name="Barry K.W."/>
            <person name="Bougher N.L."/>
            <person name="Buchanan P."/>
            <person name="Buyck B."/>
            <person name="Bense V."/>
            <person name="Catcheside P."/>
            <person name="Chovatia M."/>
            <person name="Cooper J."/>
            <person name="Damon W."/>
            <person name="Desjardin D."/>
            <person name="Finy P."/>
            <person name="Geml J."/>
            <person name="Haridas S."/>
            <person name="Hughes K."/>
            <person name="Justo A."/>
            <person name="Karasinski D."/>
            <person name="Kautmanova I."/>
            <person name="Kiss B."/>
            <person name="Kocsube S."/>
            <person name="Kotiranta H."/>
            <person name="LaButti K.M."/>
            <person name="Lechner B.E."/>
            <person name="Liimatainen K."/>
            <person name="Lipzen A."/>
            <person name="Lukacs Z."/>
            <person name="Mihaltcheva S."/>
            <person name="Morgado L.N."/>
            <person name="Niskanen T."/>
            <person name="Noordeloos M.E."/>
            <person name="Ohm R.A."/>
            <person name="Ortiz-Santana B."/>
            <person name="Ovrebo C."/>
            <person name="Racz N."/>
            <person name="Riley R."/>
            <person name="Savchenko A."/>
            <person name="Shiryaev A."/>
            <person name="Soop K."/>
            <person name="Spirin V."/>
            <person name="Szebenyi C."/>
            <person name="Tomsovsky M."/>
            <person name="Tulloss R.E."/>
            <person name="Uehling J."/>
            <person name="Grigoriev I.V."/>
            <person name="Vagvolgyi C."/>
            <person name="Papp T."/>
            <person name="Martin F.M."/>
            <person name="Miettinen O."/>
            <person name="Hibbett D.S."/>
            <person name="Nagy L.G."/>
        </authorList>
    </citation>
    <scope>NUCLEOTIDE SEQUENCE [LARGE SCALE GENOMIC DNA]</scope>
    <source>
        <strain evidence="3 4">CBS 121175</strain>
    </source>
</reference>
<accession>A0A5C3L945</accession>
<organism evidence="3 4">
    <name type="scientific">Coprinopsis marcescibilis</name>
    <name type="common">Agaric fungus</name>
    <name type="synonym">Psathyrella marcescibilis</name>
    <dbReference type="NCBI Taxonomy" id="230819"/>
    <lineage>
        <taxon>Eukaryota</taxon>
        <taxon>Fungi</taxon>
        <taxon>Dikarya</taxon>
        <taxon>Basidiomycota</taxon>
        <taxon>Agaricomycotina</taxon>
        <taxon>Agaricomycetes</taxon>
        <taxon>Agaricomycetidae</taxon>
        <taxon>Agaricales</taxon>
        <taxon>Agaricineae</taxon>
        <taxon>Psathyrellaceae</taxon>
        <taxon>Coprinopsis</taxon>
    </lineage>
</organism>
<dbReference type="GO" id="GO:0045116">
    <property type="term" value="P:protein neddylation"/>
    <property type="evidence" value="ECO:0007669"/>
    <property type="project" value="TreeGrafter"/>
</dbReference>
<dbReference type="Gene3D" id="1.10.238.200">
    <property type="entry name" value="Cullin, PONY binding domain"/>
    <property type="match status" value="1"/>
</dbReference>
<name>A0A5C3L945_COPMA</name>
<comment type="function">
    <text evidence="1">Neddylation of cullins play an essential role in the regulation of SCF-type complexes activity.</text>
</comment>
<dbReference type="InterPro" id="IPR005176">
    <property type="entry name" value="PONY_dom"/>
</dbReference>
<gene>
    <name evidence="3" type="ORF">FA15DRAFT_664490</name>
</gene>
<dbReference type="GO" id="GO:0097602">
    <property type="term" value="F:cullin family protein binding"/>
    <property type="evidence" value="ECO:0007669"/>
    <property type="project" value="TreeGrafter"/>
</dbReference>
<dbReference type="Pfam" id="PF03556">
    <property type="entry name" value="Cullin_binding"/>
    <property type="match status" value="1"/>
</dbReference>
<protein>
    <recommendedName>
        <fullName evidence="1">Defective in cullin neddylation protein</fullName>
    </recommendedName>
</protein>
<dbReference type="OrthoDB" id="27198at2759"/>
<evidence type="ECO:0000256" key="1">
    <source>
        <dbReference type="RuleBase" id="RU410713"/>
    </source>
</evidence>
<sequence length="143" mass="16301">MKQVVTKLRVQLASDPKYFKKVYSHTFDFARNEGQRSLALDTAKPFWNLLLPHGLEGGALSHIDEDQDVSMSGAGDEGFKPEYVELWFTFLDEKGGKGVSKDTWNMLIDFIRTVDSKFKNYDAEAAWPSTIDDFVDFARVRVV</sequence>
<keyword evidence="4" id="KW-1185">Reference proteome</keyword>
<proteinExistence type="predicted"/>
<dbReference type="InterPro" id="IPR042460">
    <property type="entry name" value="DCN1-like_PONY"/>
</dbReference>
<dbReference type="Proteomes" id="UP000307440">
    <property type="component" value="Unassembled WGS sequence"/>
</dbReference>
<dbReference type="GO" id="GO:0000151">
    <property type="term" value="C:ubiquitin ligase complex"/>
    <property type="evidence" value="ECO:0007669"/>
    <property type="project" value="TreeGrafter"/>
</dbReference>